<proteinExistence type="predicted"/>
<gene>
    <name evidence="1" type="ORF">ABXS70_09520</name>
</gene>
<dbReference type="AlphaFoldDB" id="A0AAU8NGE3"/>
<protein>
    <submittedName>
        <fullName evidence="1">Uncharacterized protein</fullName>
    </submittedName>
</protein>
<reference evidence="1" key="1">
    <citation type="submission" date="2024-05" db="EMBL/GenBank/DDBJ databases">
        <title>Draft genome assemblies of 36 bacteria isolated from hibernating arctic ground squirrels.</title>
        <authorList>
            <person name="McKee H."/>
            <person name="Mullen L."/>
            <person name="Drown D.M."/>
            <person name="Duddleston K.N."/>
        </authorList>
    </citation>
    <scope>NUCLEOTIDE SEQUENCE</scope>
    <source>
        <strain evidence="1">AN1007</strain>
    </source>
</reference>
<dbReference type="PROSITE" id="PS51257">
    <property type="entry name" value="PROKAR_LIPOPROTEIN"/>
    <property type="match status" value="1"/>
</dbReference>
<sequence>MTRNTQHLMLLCTAVVFLVTACLYGQRNLRILTDALNERMNANAAMEGRVHTTLRTGRLDTYTGTEVLHTVRQMAGTEVQVEVNGYVYVVDPLVNPSVMIPVELDAYYRAEYSRNVSGELLKLSFWKEGG</sequence>
<evidence type="ECO:0000313" key="1">
    <source>
        <dbReference type="EMBL" id="XCP96916.1"/>
    </source>
</evidence>
<dbReference type="EMBL" id="CP159992">
    <property type="protein sequence ID" value="XCP96916.1"/>
    <property type="molecule type" value="Genomic_DNA"/>
</dbReference>
<organism evidence="1">
    <name type="scientific">Paenibacillus sp. AN1007</name>
    <dbReference type="NCBI Taxonomy" id="3151385"/>
    <lineage>
        <taxon>Bacteria</taxon>
        <taxon>Bacillati</taxon>
        <taxon>Bacillota</taxon>
        <taxon>Bacilli</taxon>
        <taxon>Bacillales</taxon>
        <taxon>Paenibacillaceae</taxon>
        <taxon>Paenibacillus</taxon>
    </lineage>
</organism>
<dbReference type="RefSeq" id="WP_366295470.1">
    <property type="nucleotide sequence ID" value="NZ_CP159992.1"/>
</dbReference>
<accession>A0AAU8NGE3</accession>
<name>A0AAU8NGE3_9BACL</name>